<name>A0A8H7K4D9_BIOOC</name>
<comment type="caution">
    <text evidence="2">The sequence shown here is derived from an EMBL/GenBank/DDBJ whole genome shotgun (WGS) entry which is preliminary data.</text>
</comment>
<dbReference type="AlphaFoldDB" id="A0A8H7K4D9"/>
<dbReference type="InterPro" id="IPR010730">
    <property type="entry name" value="HET"/>
</dbReference>
<reference evidence="2" key="1">
    <citation type="submission" date="2020-10" db="EMBL/GenBank/DDBJ databases">
        <title>High-Quality Genome Resource of Clonostachys rosea strain S41 by Oxford Nanopore Long-Read Sequencing.</title>
        <authorList>
            <person name="Wang H."/>
        </authorList>
    </citation>
    <scope>NUCLEOTIDE SEQUENCE</scope>
    <source>
        <strain evidence="2">S41</strain>
    </source>
</reference>
<dbReference type="PANTHER" id="PTHR33112">
    <property type="entry name" value="DOMAIN PROTEIN, PUTATIVE-RELATED"/>
    <property type="match status" value="1"/>
</dbReference>
<dbReference type="EMBL" id="JADCTT010000019">
    <property type="protein sequence ID" value="KAF9742905.1"/>
    <property type="molecule type" value="Genomic_DNA"/>
</dbReference>
<feature type="domain" description="Heterokaryon incompatibility" evidence="1">
    <location>
        <begin position="211"/>
        <end position="314"/>
    </location>
</feature>
<evidence type="ECO:0000259" key="1">
    <source>
        <dbReference type="Pfam" id="PF06985"/>
    </source>
</evidence>
<dbReference type="Proteomes" id="UP000616885">
    <property type="component" value="Unassembled WGS sequence"/>
</dbReference>
<proteinExistence type="predicted"/>
<dbReference type="Pfam" id="PF06985">
    <property type="entry name" value="HET"/>
    <property type="match status" value="1"/>
</dbReference>
<sequence>MSSHKSSPLTISGDNCGKCRRAIVEAYSLATDQPPGYGDWVNVFASFEQLEASARKCNLCRIIRQEIVYNLANLKDLDNCPQPVEACWQLSDTESSLSTLKFQVGLPYGEVCQANLVTPHQLETLGQIIPSFKEDSQFNSITSTIHWWLQNCNKNHVSCQRSISLDGARGPFLPTHVIDTNPTWGQHGFAENKPRGPCIRLVKGEGRRDQYVTLSYCWGISGKNYKTTSSNLAQQLLEIPWDKLPQTIQDAITVTRKLGIRYLWIDALCIIQARHNDDSTSDWPVEATKMGQYYENATCTLAASSSHDCADGMLLDRPALQFGPAEDVIIDFDDVYLGKTTRMHLVGLRGPPIEAAMEESHLLSRGGASRNAPCLLEYCTSPGMHCSGSAMSSALVSIVPVRT</sequence>
<protein>
    <recommendedName>
        <fullName evidence="1">Heterokaryon incompatibility domain-containing protein</fullName>
    </recommendedName>
</protein>
<gene>
    <name evidence="2" type="ORF">IM811_007087</name>
</gene>
<organism evidence="2 3">
    <name type="scientific">Bionectria ochroleuca</name>
    <name type="common">Gliocladium roseum</name>
    <dbReference type="NCBI Taxonomy" id="29856"/>
    <lineage>
        <taxon>Eukaryota</taxon>
        <taxon>Fungi</taxon>
        <taxon>Dikarya</taxon>
        <taxon>Ascomycota</taxon>
        <taxon>Pezizomycotina</taxon>
        <taxon>Sordariomycetes</taxon>
        <taxon>Hypocreomycetidae</taxon>
        <taxon>Hypocreales</taxon>
        <taxon>Bionectriaceae</taxon>
        <taxon>Clonostachys</taxon>
    </lineage>
</organism>
<evidence type="ECO:0000313" key="2">
    <source>
        <dbReference type="EMBL" id="KAF9742905.1"/>
    </source>
</evidence>
<accession>A0A8H7K4D9</accession>
<dbReference type="PANTHER" id="PTHR33112:SF16">
    <property type="entry name" value="HETEROKARYON INCOMPATIBILITY DOMAIN-CONTAINING PROTEIN"/>
    <property type="match status" value="1"/>
</dbReference>
<evidence type="ECO:0000313" key="3">
    <source>
        <dbReference type="Proteomes" id="UP000616885"/>
    </source>
</evidence>